<comment type="similarity">
    <text evidence="1">Belongs to the transglycosylase family. Rpf subfamily.</text>
</comment>
<keyword evidence="7" id="KW-1185">Reference proteome</keyword>
<reference evidence="6 7" key="1">
    <citation type="submission" date="2016-11" db="EMBL/GenBank/DDBJ databases">
        <authorList>
            <person name="Jaros S."/>
            <person name="Januszkiewicz K."/>
            <person name="Wedrychowicz H."/>
        </authorList>
    </citation>
    <scope>NUCLEOTIDE SEQUENCE [LARGE SCALE GENOMIC DNA]</scope>
    <source>
        <strain evidence="6 7">DSM 45627</strain>
    </source>
</reference>
<dbReference type="CDD" id="cd13925">
    <property type="entry name" value="RPF"/>
    <property type="match status" value="1"/>
</dbReference>
<evidence type="ECO:0000256" key="4">
    <source>
        <dbReference type="SAM" id="MobiDB-lite"/>
    </source>
</evidence>
<feature type="region of interest" description="Disordered" evidence="4">
    <location>
        <begin position="283"/>
        <end position="316"/>
    </location>
</feature>
<dbReference type="InterPro" id="IPR023346">
    <property type="entry name" value="Lysozyme-like_dom_sf"/>
</dbReference>
<dbReference type="PROSITE" id="PS51109">
    <property type="entry name" value="G5"/>
    <property type="match status" value="1"/>
</dbReference>
<evidence type="ECO:0000313" key="6">
    <source>
        <dbReference type="EMBL" id="SHH57270.1"/>
    </source>
</evidence>
<dbReference type="InterPro" id="IPR007137">
    <property type="entry name" value="DUF348"/>
</dbReference>
<evidence type="ECO:0000256" key="2">
    <source>
        <dbReference type="ARBA" id="ARBA00022729"/>
    </source>
</evidence>
<dbReference type="SMART" id="SM01208">
    <property type="entry name" value="G5"/>
    <property type="match status" value="1"/>
</dbReference>
<dbReference type="Pfam" id="PF07501">
    <property type="entry name" value="G5"/>
    <property type="match status" value="1"/>
</dbReference>
<keyword evidence="2" id="KW-0732">Signal</keyword>
<evidence type="ECO:0000256" key="1">
    <source>
        <dbReference type="ARBA" id="ARBA00010830"/>
    </source>
</evidence>
<name>A0A1M5U336_9ACTN</name>
<keyword evidence="3" id="KW-0378">Hydrolase</keyword>
<organism evidence="6 7">
    <name type="scientific">Jatrophihabitans endophyticus</name>
    <dbReference type="NCBI Taxonomy" id="1206085"/>
    <lineage>
        <taxon>Bacteria</taxon>
        <taxon>Bacillati</taxon>
        <taxon>Actinomycetota</taxon>
        <taxon>Actinomycetes</taxon>
        <taxon>Jatrophihabitantales</taxon>
        <taxon>Jatrophihabitantaceae</taxon>
        <taxon>Jatrophihabitans</taxon>
    </lineage>
</organism>
<dbReference type="Pfam" id="PF03990">
    <property type="entry name" value="DUF348"/>
    <property type="match status" value="3"/>
</dbReference>
<proteinExistence type="inferred from homology"/>
<dbReference type="InterPro" id="IPR011098">
    <property type="entry name" value="G5_dom"/>
</dbReference>
<dbReference type="Pfam" id="PF06737">
    <property type="entry name" value="Transglycosylas"/>
    <property type="match status" value="1"/>
</dbReference>
<dbReference type="Proteomes" id="UP000186132">
    <property type="component" value="Unassembled WGS sequence"/>
</dbReference>
<dbReference type="InterPro" id="IPR010618">
    <property type="entry name" value="RPF"/>
</dbReference>
<gene>
    <name evidence="6" type="ORF">SAMN05443575_4116</name>
</gene>
<feature type="domain" description="G5" evidence="5">
    <location>
        <begin position="215"/>
        <end position="295"/>
    </location>
</feature>
<dbReference type="SUPFAM" id="SSF53955">
    <property type="entry name" value="Lysozyme-like"/>
    <property type="match status" value="1"/>
</dbReference>
<dbReference type="Gene3D" id="2.20.230.10">
    <property type="entry name" value="Resuscitation-promoting factor rpfb"/>
    <property type="match status" value="1"/>
</dbReference>
<evidence type="ECO:0000256" key="3">
    <source>
        <dbReference type="ARBA" id="ARBA00022801"/>
    </source>
</evidence>
<accession>A0A1M5U336</accession>
<dbReference type="Gene3D" id="1.10.530.10">
    <property type="match status" value="1"/>
</dbReference>
<dbReference type="GO" id="GO:0016787">
    <property type="term" value="F:hydrolase activity"/>
    <property type="evidence" value="ECO:0007669"/>
    <property type="project" value="UniProtKB-KW"/>
</dbReference>
<dbReference type="AlphaFoldDB" id="A0A1M5U336"/>
<evidence type="ECO:0000313" key="7">
    <source>
        <dbReference type="Proteomes" id="UP000186132"/>
    </source>
</evidence>
<dbReference type="STRING" id="1206085.SAMN05443575_4116"/>
<evidence type="ECO:0000259" key="5">
    <source>
        <dbReference type="PROSITE" id="PS51109"/>
    </source>
</evidence>
<dbReference type="EMBL" id="FQVU01000007">
    <property type="protein sequence ID" value="SHH57270.1"/>
    <property type="molecule type" value="Genomic_DNA"/>
</dbReference>
<sequence>MTNQDGPNRSPNGSGSVWVHRSVKYGLYGAVLAGVVGGTAAFATSGGTAVTLVVDGHTTKVDAQADDVRGVLKDAGYHVDGHDIVAPSLDTAVSDGSKIVLKQGRLLHLNVDGKPKDVWTTAPTVAQALTQLGYSPANFVSVSRAKRLPVDAATSIALRAPKDVVVAHDKKSQRAVSTARTVGELLKNLGVTLDSNDRVTPSLDTVVGDGLRVRVQRVDTKRVTRTEKIDFTVKQVDDKKMYKGNSKVVRNGKEGTARLVYSVVYVDGKKTRQKLVDRSVVADPRTQVERVGTKSRPKPKVSTSHSSGGSSSGGGGLNWDALADCESGGNWHINTGNGFYGGVQFDEGTWNSNGGGKYAARADLASREEQIEIATKVYNARGSSPWPVCGSRL</sequence>
<protein>
    <submittedName>
        <fullName evidence="6">Uncharacterized conserved protein YabE, contains G5 and tandem DUF348 domains</fullName>
    </submittedName>
</protein>